<organism evidence="1 2">
    <name type="scientific">Zalaria obscura</name>
    <dbReference type="NCBI Taxonomy" id="2024903"/>
    <lineage>
        <taxon>Eukaryota</taxon>
        <taxon>Fungi</taxon>
        <taxon>Dikarya</taxon>
        <taxon>Ascomycota</taxon>
        <taxon>Pezizomycotina</taxon>
        <taxon>Dothideomycetes</taxon>
        <taxon>Dothideomycetidae</taxon>
        <taxon>Dothideales</taxon>
        <taxon>Zalariaceae</taxon>
        <taxon>Zalaria</taxon>
    </lineage>
</organism>
<keyword evidence="2" id="KW-1185">Reference proteome</keyword>
<evidence type="ECO:0000313" key="1">
    <source>
        <dbReference type="EMBL" id="KAK8213445.1"/>
    </source>
</evidence>
<proteinExistence type="predicted"/>
<comment type="caution">
    <text evidence="1">The sequence shown here is derived from an EMBL/GenBank/DDBJ whole genome shotgun (WGS) entry which is preliminary data.</text>
</comment>
<dbReference type="Proteomes" id="UP001320706">
    <property type="component" value="Unassembled WGS sequence"/>
</dbReference>
<gene>
    <name evidence="1" type="ORF">M8818_002746</name>
</gene>
<sequence length="173" mass="19295">MDFLTGGLQLDFPASSTSGDLAAAETTATKDPYQEDSDMEEGEIRDTAAEAYDALGRLKLDDTTESAAPRPKLKPVRLTPIPPSLKLQRHSSLAFGERKQYRPHTLRTDQYRPNYAQDTMADAEPRAREDRGDRGDRADRGYGGGYGGGRGYNNRKRRYRGMPWPPTAMMAHD</sequence>
<protein>
    <submittedName>
        <fullName evidence="1">Uncharacterized protein</fullName>
    </submittedName>
</protein>
<dbReference type="EMBL" id="JAMKPW020000011">
    <property type="protein sequence ID" value="KAK8213445.1"/>
    <property type="molecule type" value="Genomic_DNA"/>
</dbReference>
<reference evidence="1" key="1">
    <citation type="submission" date="2024-02" db="EMBL/GenBank/DDBJ databases">
        <title>Metagenome Assembled Genome of Zalaria obscura JY119.</title>
        <authorList>
            <person name="Vighnesh L."/>
            <person name="Jagadeeshwari U."/>
            <person name="Venkata Ramana C."/>
            <person name="Sasikala C."/>
        </authorList>
    </citation>
    <scope>NUCLEOTIDE SEQUENCE</scope>
    <source>
        <strain evidence="1">JY119</strain>
    </source>
</reference>
<accession>A0ACC3SHT9</accession>
<name>A0ACC3SHT9_9PEZI</name>
<evidence type="ECO:0000313" key="2">
    <source>
        <dbReference type="Proteomes" id="UP001320706"/>
    </source>
</evidence>